<dbReference type="KEGG" id="dpp:DICPUDRAFT_154620"/>
<keyword evidence="2 8" id="KW-0813">Transport</keyword>
<keyword evidence="4 8" id="KW-0653">Protein transport</keyword>
<dbReference type="PANTHER" id="PTHR23137">
    <property type="entry name" value="VESICLE TRANSPORT PROTEIN-RELATED"/>
    <property type="match status" value="1"/>
</dbReference>
<dbReference type="RefSeq" id="XP_003290134.1">
    <property type="nucleotide sequence ID" value="XM_003290086.1"/>
</dbReference>
<evidence type="ECO:0000256" key="4">
    <source>
        <dbReference type="ARBA" id="ARBA00022927"/>
    </source>
</evidence>
<dbReference type="OMA" id="CVREAIW"/>
<feature type="transmembrane region" description="Helical" evidence="8">
    <location>
        <begin position="79"/>
        <end position="103"/>
    </location>
</feature>
<dbReference type="GO" id="GO:0016020">
    <property type="term" value="C:membrane"/>
    <property type="evidence" value="ECO:0007669"/>
    <property type="project" value="UniProtKB-SubCell"/>
</dbReference>
<dbReference type="GeneID" id="10504484"/>
<accession>F0ZRT6</accession>
<comment type="caution">
    <text evidence="8">Lacks conserved residue(s) required for the propagation of feature annotation.</text>
</comment>
<keyword evidence="6 8" id="KW-0472">Membrane</keyword>
<comment type="subcellular location">
    <subcellularLocation>
        <location evidence="1 8">Membrane</location>
        <topology evidence="1 8">Multi-pass membrane protein</topology>
    </subcellularLocation>
</comment>
<dbReference type="GO" id="GO:0012505">
    <property type="term" value="C:endomembrane system"/>
    <property type="evidence" value="ECO:0007669"/>
    <property type="project" value="UniProtKB-ARBA"/>
</dbReference>
<feature type="transmembrane region" description="Helical" evidence="8">
    <location>
        <begin position="147"/>
        <end position="172"/>
    </location>
</feature>
<organism evidence="9 10">
    <name type="scientific">Dictyostelium purpureum</name>
    <name type="common">Slime mold</name>
    <dbReference type="NCBI Taxonomy" id="5786"/>
    <lineage>
        <taxon>Eukaryota</taxon>
        <taxon>Amoebozoa</taxon>
        <taxon>Evosea</taxon>
        <taxon>Eumycetozoa</taxon>
        <taxon>Dictyostelia</taxon>
        <taxon>Dictyosteliales</taxon>
        <taxon>Dictyosteliaceae</taxon>
        <taxon>Dictyostelium</taxon>
    </lineage>
</organism>
<reference evidence="10" key="1">
    <citation type="journal article" date="2011" name="Genome Biol.">
        <title>Comparative genomics of the social amoebae Dictyostelium discoideum and Dictyostelium purpureum.</title>
        <authorList>
            <consortium name="US DOE Joint Genome Institute (JGI-PGF)"/>
            <person name="Sucgang R."/>
            <person name="Kuo A."/>
            <person name="Tian X."/>
            <person name="Salerno W."/>
            <person name="Parikh A."/>
            <person name="Feasley C.L."/>
            <person name="Dalin E."/>
            <person name="Tu H."/>
            <person name="Huang E."/>
            <person name="Barry K."/>
            <person name="Lindquist E."/>
            <person name="Shapiro H."/>
            <person name="Bruce D."/>
            <person name="Schmutz J."/>
            <person name="Salamov A."/>
            <person name="Fey P."/>
            <person name="Gaudet P."/>
            <person name="Anjard C."/>
            <person name="Babu M.M."/>
            <person name="Basu S."/>
            <person name="Bushmanova Y."/>
            <person name="van der Wel H."/>
            <person name="Katoh-Kurasawa M."/>
            <person name="Dinh C."/>
            <person name="Coutinho P.M."/>
            <person name="Saito T."/>
            <person name="Elias M."/>
            <person name="Schaap P."/>
            <person name="Kay R.R."/>
            <person name="Henrissat B."/>
            <person name="Eichinger L."/>
            <person name="Rivero F."/>
            <person name="Putnam N.H."/>
            <person name="West C.M."/>
            <person name="Loomis W.F."/>
            <person name="Chisholm R.L."/>
            <person name="Shaulsky G."/>
            <person name="Strassmann J.E."/>
            <person name="Queller D.C."/>
            <person name="Kuspa A."/>
            <person name="Grigoriev I.V."/>
        </authorList>
    </citation>
    <scope>NUCLEOTIDE SEQUENCE [LARGE SCALE GENOMIC DNA]</scope>
    <source>
        <strain evidence="10">QSDP1</strain>
    </source>
</reference>
<comment type="similarity">
    <text evidence="7 8">Belongs to the SFT2 family.</text>
</comment>
<dbReference type="OrthoDB" id="73614at2759"/>
<dbReference type="STRING" id="5786.F0ZRT6"/>
<gene>
    <name evidence="9" type="ORF">DICPUDRAFT_154620</name>
</gene>
<dbReference type="Pfam" id="PF04178">
    <property type="entry name" value="Got1"/>
    <property type="match status" value="1"/>
</dbReference>
<dbReference type="EMBL" id="GL871146">
    <property type="protein sequence ID" value="EGC33349.1"/>
    <property type="molecule type" value="Genomic_DNA"/>
</dbReference>
<dbReference type="eggNOG" id="KOG2887">
    <property type="taxonomic scope" value="Eukaryota"/>
</dbReference>
<name>F0ZRT6_DICPU</name>
<proteinExistence type="inferred from homology"/>
<evidence type="ECO:0000256" key="6">
    <source>
        <dbReference type="ARBA" id="ARBA00023136"/>
    </source>
</evidence>
<dbReference type="GO" id="GO:0016192">
    <property type="term" value="P:vesicle-mediated transport"/>
    <property type="evidence" value="ECO:0007669"/>
    <property type="project" value="InterPro"/>
</dbReference>
<keyword evidence="3 8" id="KW-0812">Transmembrane</keyword>
<dbReference type="InterPro" id="IPR007305">
    <property type="entry name" value="Vesicle_transpt_Got1/SFT2"/>
</dbReference>
<evidence type="ECO:0000256" key="8">
    <source>
        <dbReference type="RuleBase" id="RU363111"/>
    </source>
</evidence>
<dbReference type="GO" id="GO:0005737">
    <property type="term" value="C:cytoplasm"/>
    <property type="evidence" value="ECO:0007669"/>
    <property type="project" value="UniProtKB-ARBA"/>
</dbReference>
<dbReference type="GO" id="GO:0015031">
    <property type="term" value="P:protein transport"/>
    <property type="evidence" value="ECO:0007669"/>
    <property type="project" value="UniProtKB-KW"/>
</dbReference>
<dbReference type="AlphaFoldDB" id="F0ZRT6"/>
<dbReference type="Proteomes" id="UP000001064">
    <property type="component" value="Unassembled WGS sequence"/>
</dbReference>
<evidence type="ECO:0000313" key="9">
    <source>
        <dbReference type="EMBL" id="EGC33349.1"/>
    </source>
</evidence>
<comment type="function">
    <text evidence="8">May be involved in fusion of retrograde transport vesicles derived from an endocytic compartment with the Golgi complex.</text>
</comment>
<evidence type="ECO:0000256" key="7">
    <source>
        <dbReference type="ARBA" id="ARBA00025800"/>
    </source>
</evidence>
<dbReference type="FunCoup" id="F0ZRT6">
    <property type="interactions" value="38"/>
</dbReference>
<keyword evidence="5 8" id="KW-1133">Transmembrane helix</keyword>
<evidence type="ECO:0000256" key="5">
    <source>
        <dbReference type="ARBA" id="ARBA00022989"/>
    </source>
</evidence>
<feature type="transmembrane region" description="Helical" evidence="8">
    <location>
        <begin position="109"/>
        <end position="127"/>
    </location>
</feature>
<keyword evidence="10" id="KW-1185">Reference proteome</keyword>
<evidence type="ECO:0000313" key="10">
    <source>
        <dbReference type="Proteomes" id="UP000001064"/>
    </source>
</evidence>
<evidence type="ECO:0000256" key="1">
    <source>
        <dbReference type="ARBA" id="ARBA00004141"/>
    </source>
</evidence>
<protein>
    <recommendedName>
        <fullName evidence="8">Vesicle transport protein</fullName>
    </recommendedName>
</protein>
<evidence type="ECO:0000256" key="2">
    <source>
        <dbReference type="ARBA" id="ARBA00022448"/>
    </source>
</evidence>
<dbReference type="InterPro" id="IPR011691">
    <property type="entry name" value="Vesicle_transpt_SFT2"/>
</dbReference>
<evidence type="ECO:0000256" key="3">
    <source>
        <dbReference type="ARBA" id="ARBA00022692"/>
    </source>
</evidence>
<dbReference type="VEuPathDB" id="AmoebaDB:DICPUDRAFT_154620"/>
<dbReference type="PANTHER" id="PTHR23137:SF36">
    <property type="entry name" value="VESICLE TRANSPORT PROTEIN SFT2C"/>
    <property type="match status" value="1"/>
</dbReference>
<dbReference type="InParanoid" id="F0ZRT6"/>
<sequence length="202" mass="22864">MESNQFENLQFKTNEGFFGNISTQTNQYWNDIGSTGDGFLNKIKSNIPSKLGGTPSPAESKTFYQELQESSSLSYFQRLIAFVVFIVIGIFFLGMSTFVLFIPRQFAKFYSLGSLSIIIGLIVLVGVKKQIQNIMSSRERMLSTGLYLSSIFATIYFAIILQSTLLTLFFVILQFITVIWYSLSYIPFGQSMLTSAFSFFTK</sequence>